<protein>
    <submittedName>
        <fullName evidence="2">Uncharacterized protein</fullName>
    </submittedName>
</protein>
<organism evidence="2 3">
    <name type="scientific">Symbiodinium pilosum</name>
    <name type="common">Dinoflagellate</name>
    <dbReference type="NCBI Taxonomy" id="2952"/>
    <lineage>
        <taxon>Eukaryota</taxon>
        <taxon>Sar</taxon>
        <taxon>Alveolata</taxon>
        <taxon>Dinophyceae</taxon>
        <taxon>Suessiales</taxon>
        <taxon>Symbiodiniaceae</taxon>
        <taxon>Symbiodinium</taxon>
    </lineage>
</organism>
<feature type="region of interest" description="Disordered" evidence="1">
    <location>
        <begin position="1"/>
        <end position="77"/>
    </location>
</feature>
<comment type="caution">
    <text evidence="2">The sequence shown here is derived from an EMBL/GenBank/DDBJ whole genome shotgun (WGS) entry which is preliminary data.</text>
</comment>
<reference evidence="2" key="1">
    <citation type="submission" date="2021-02" db="EMBL/GenBank/DDBJ databases">
        <authorList>
            <person name="Dougan E. K."/>
            <person name="Rhodes N."/>
            <person name="Thang M."/>
            <person name="Chan C."/>
        </authorList>
    </citation>
    <scope>NUCLEOTIDE SEQUENCE</scope>
</reference>
<proteinExistence type="predicted"/>
<feature type="non-terminal residue" evidence="2">
    <location>
        <position position="325"/>
    </location>
</feature>
<evidence type="ECO:0000313" key="3">
    <source>
        <dbReference type="Proteomes" id="UP000649617"/>
    </source>
</evidence>
<dbReference type="Proteomes" id="UP000649617">
    <property type="component" value="Unassembled WGS sequence"/>
</dbReference>
<keyword evidence="3" id="KW-1185">Reference proteome</keyword>
<feature type="region of interest" description="Disordered" evidence="1">
    <location>
        <begin position="184"/>
        <end position="325"/>
    </location>
</feature>
<feature type="region of interest" description="Disordered" evidence="1">
    <location>
        <begin position="113"/>
        <end position="134"/>
    </location>
</feature>
<accession>A0A812U6R0</accession>
<evidence type="ECO:0000313" key="2">
    <source>
        <dbReference type="EMBL" id="CAE7558224.1"/>
    </source>
</evidence>
<feature type="compositionally biased region" description="Low complexity" evidence="1">
    <location>
        <begin position="63"/>
        <end position="72"/>
    </location>
</feature>
<feature type="compositionally biased region" description="Pro residues" evidence="1">
    <location>
        <begin position="117"/>
        <end position="134"/>
    </location>
</feature>
<dbReference type="EMBL" id="CAJNIZ010035239">
    <property type="protein sequence ID" value="CAE7558224.1"/>
    <property type="molecule type" value="Genomic_DNA"/>
</dbReference>
<dbReference type="AlphaFoldDB" id="A0A812U6R0"/>
<sequence>MQHTTIQTNHQDEPTGQPSGVQQNKGAQQPPQANKTTKEHKPAAAKSKPARQKKDSCQPRPPQQQQSSSSSQDTWMPTHNITHFPLILSQQPPFTALQHGLPVLRDMLSYQLHASTSPPPHPPQAMAATPPPQPTREELELTLQIAQTLTTHIQDLARKIMQSHHHNPTSNQPHHNDVITIDSQESHTQEQATTTEQATPHDPTTAQAMTHTTQQTTTQSRPEQVPGQEGPPEQAPPTATAGTATPPHTSQPAEAATQHTGSGSHEATNQPWWILGRQAQRSRSPPERRQVDIFADPLIEPTQRMTQYDAGDGTSDILPMAEEDE</sequence>
<name>A0A812U6R0_SYMPI</name>
<feature type="compositionally biased region" description="Low complexity" evidence="1">
    <location>
        <begin position="189"/>
        <end position="247"/>
    </location>
</feature>
<feature type="compositionally biased region" description="Polar residues" evidence="1">
    <location>
        <begin position="248"/>
        <end position="271"/>
    </location>
</feature>
<feature type="compositionally biased region" description="Polar residues" evidence="1">
    <location>
        <begin position="1"/>
        <end position="35"/>
    </location>
</feature>
<gene>
    <name evidence="2" type="ORF">SPIL2461_LOCUS14892</name>
</gene>
<evidence type="ECO:0000256" key="1">
    <source>
        <dbReference type="SAM" id="MobiDB-lite"/>
    </source>
</evidence>